<dbReference type="InterPro" id="IPR001288">
    <property type="entry name" value="Translation_initiation_fac_3"/>
</dbReference>
<dbReference type="InterPro" id="IPR019815">
    <property type="entry name" value="Translation_initiation_fac_3_C"/>
</dbReference>
<comment type="subunit">
    <text evidence="4 6">Monomer.</text>
</comment>
<dbReference type="PANTHER" id="PTHR10938">
    <property type="entry name" value="TRANSLATION INITIATION FACTOR IF-3"/>
    <property type="match status" value="1"/>
</dbReference>
<organism evidence="10 11">
    <name type="scientific">Saliniradius amylolyticus</name>
    <dbReference type="NCBI Taxonomy" id="2183582"/>
    <lineage>
        <taxon>Bacteria</taxon>
        <taxon>Pseudomonadati</taxon>
        <taxon>Pseudomonadota</taxon>
        <taxon>Gammaproteobacteria</taxon>
        <taxon>Alteromonadales</taxon>
        <taxon>Alteromonadaceae</taxon>
        <taxon>Saliniradius</taxon>
    </lineage>
</organism>
<accession>A0A2S2E2F7</accession>
<dbReference type="PROSITE" id="PS00938">
    <property type="entry name" value="IF3"/>
    <property type="match status" value="1"/>
</dbReference>
<dbReference type="SUPFAM" id="SSF55200">
    <property type="entry name" value="Translation initiation factor IF3, C-terminal domain"/>
    <property type="match status" value="1"/>
</dbReference>
<sequence length="185" mass="20807">MEEQHIKGANNRGKNESKARINEEINVSEVRLVGAGGEQVGVVSIDQAMEAAAEAGEDLVEVSPNANPPVCKIMDYGKFLFEKSKAQKEQKKKQKQIQVKEVKFRPGTDEGDYQVKLRNLRRFLEGGDKAKVTIRFRGREMAHQEIGIDLLNRVKGDLEDIASCESFPRRVEGRQMIMVLAPIKK</sequence>
<evidence type="ECO:0000313" key="11">
    <source>
        <dbReference type="Proteomes" id="UP000245728"/>
    </source>
</evidence>
<keyword evidence="3 4" id="KW-0648">Protein biosynthesis</keyword>
<dbReference type="Gene3D" id="3.10.20.80">
    <property type="entry name" value="Translation initiation factor 3 (IF-3), N-terminal domain"/>
    <property type="match status" value="1"/>
</dbReference>
<dbReference type="GO" id="GO:0016020">
    <property type="term" value="C:membrane"/>
    <property type="evidence" value="ECO:0007669"/>
    <property type="project" value="TreeGrafter"/>
</dbReference>
<keyword evidence="11" id="KW-1185">Reference proteome</keyword>
<evidence type="ECO:0000313" key="10">
    <source>
        <dbReference type="EMBL" id="AWL11828.1"/>
    </source>
</evidence>
<dbReference type="PANTHER" id="PTHR10938:SF0">
    <property type="entry name" value="TRANSLATION INITIATION FACTOR IF-3, MITOCHONDRIAL"/>
    <property type="match status" value="1"/>
</dbReference>
<comment type="similarity">
    <text evidence="1 4 6">Belongs to the IF-3 family.</text>
</comment>
<evidence type="ECO:0000256" key="7">
    <source>
        <dbReference type="SAM" id="MobiDB-lite"/>
    </source>
</evidence>
<evidence type="ECO:0000256" key="5">
    <source>
        <dbReference type="NCBIfam" id="TIGR00168"/>
    </source>
</evidence>
<evidence type="ECO:0000256" key="4">
    <source>
        <dbReference type="HAMAP-Rule" id="MF_00080"/>
    </source>
</evidence>
<keyword evidence="4" id="KW-0963">Cytoplasm</keyword>
<keyword evidence="2 4" id="KW-0396">Initiation factor</keyword>
<comment type="subcellular location">
    <subcellularLocation>
        <location evidence="4 6">Cytoplasm</location>
    </subcellularLocation>
</comment>
<gene>
    <name evidence="4" type="primary">infC</name>
    <name evidence="10" type="ORF">HMF8227_01350</name>
</gene>
<protein>
    <recommendedName>
        <fullName evidence="4 5">Translation initiation factor IF-3</fullName>
    </recommendedName>
</protein>
<dbReference type="SUPFAM" id="SSF54364">
    <property type="entry name" value="Translation initiation factor IF3, N-terminal domain"/>
    <property type="match status" value="1"/>
</dbReference>
<dbReference type="NCBIfam" id="TIGR00168">
    <property type="entry name" value="infC"/>
    <property type="match status" value="1"/>
</dbReference>
<proteinExistence type="inferred from homology"/>
<dbReference type="GO" id="GO:0043022">
    <property type="term" value="F:ribosome binding"/>
    <property type="evidence" value="ECO:0007669"/>
    <property type="project" value="UniProtKB-ARBA"/>
</dbReference>
<evidence type="ECO:0000259" key="9">
    <source>
        <dbReference type="Pfam" id="PF05198"/>
    </source>
</evidence>
<dbReference type="Pfam" id="PF00707">
    <property type="entry name" value="IF3_C"/>
    <property type="match status" value="1"/>
</dbReference>
<dbReference type="FunFam" id="3.30.110.10:FF:000001">
    <property type="entry name" value="Translation initiation factor IF-3"/>
    <property type="match status" value="1"/>
</dbReference>
<comment type="function">
    <text evidence="4 6">IF-3 binds to the 30S ribosomal subunit and shifts the equilibrium between 70S ribosomes and their 50S and 30S subunits in favor of the free subunits, thus enhancing the availability of 30S subunits on which protein synthesis initiation begins.</text>
</comment>
<feature type="domain" description="Translation initiation factor 3 C-terminal" evidence="8">
    <location>
        <begin position="97"/>
        <end position="182"/>
    </location>
</feature>
<dbReference type="Pfam" id="PF05198">
    <property type="entry name" value="IF3_N"/>
    <property type="match status" value="1"/>
</dbReference>
<dbReference type="InterPro" id="IPR019813">
    <property type="entry name" value="Translation_initiation_fac3_CS"/>
</dbReference>
<evidence type="ECO:0000256" key="1">
    <source>
        <dbReference type="ARBA" id="ARBA00005439"/>
    </source>
</evidence>
<dbReference type="Gene3D" id="3.30.110.10">
    <property type="entry name" value="Translation initiation factor 3 (IF-3), C-terminal domain"/>
    <property type="match status" value="1"/>
</dbReference>
<dbReference type="GO" id="GO:0005829">
    <property type="term" value="C:cytosol"/>
    <property type="evidence" value="ECO:0007669"/>
    <property type="project" value="TreeGrafter"/>
</dbReference>
<dbReference type="AlphaFoldDB" id="A0A2S2E2F7"/>
<evidence type="ECO:0000256" key="6">
    <source>
        <dbReference type="RuleBase" id="RU000646"/>
    </source>
</evidence>
<dbReference type="OrthoDB" id="9806014at2"/>
<evidence type="ECO:0000256" key="3">
    <source>
        <dbReference type="ARBA" id="ARBA00022917"/>
    </source>
</evidence>
<dbReference type="RefSeq" id="WP_109339446.1">
    <property type="nucleotide sequence ID" value="NZ_CP029347.1"/>
</dbReference>
<name>A0A2S2E2F7_9ALTE</name>
<dbReference type="HAMAP" id="MF_00080">
    <property type="entry name" value="IF_3"/>
    <property type="match status" value="1"/>
</dbReference>
<dbReference type="InterPro" id="IPR036787">
    <property type="entry name" value="T_IF-3_N_sf"/>
</dbReference>
<dbReference type="KEGG" id="salh:HMF8227_01350"/>
<evidence type="ECO:0000259" key="8">
    <source>
        <dbReference type="Pfam" id="PF00707"/>
    </source>
</evidence>
<dbReference type="FunFam" id="3.10.20.80:FF:000001">
    <property type="entry name" value="Translation initiation factor IF-3"/>
    <property type="match status" value="1"/>
</dbReference>
<dbReference type="GO" id="GO:0032790">
    <property type="term" value="P:ribosome disassembly"/>
    <property type="evidence" value="ECO:0007669"/>
    <property type="project" value="TreeGrafter"/>
</dbReference>
<reference evidence="10 11" key="1">
    <citation type="submission" date="2018-05" db="EMBL/GenBank/DDBJ databases">
        <title>Salinimonas sp. HMF8227 Genome sequencing and assembly.</title>
        <authorList>
            <person name="Kang H."/>
            <person name="Kang J."/>
            <person name="Cha I."/>
            <person name="Kim H."/>
            <person name="Joh K."/>
        </authorList>
    </citation>
    <scope>NUCLEOTIDE SEQUENCE [LARGE SCALE GENOMIC DNA]</scope>
    <source>
        <strain evidence="10 11">HMF8227</strain>
    </source>
</reference>
<feature type="region of interest" description="Disordered" evidence="7">
    <location>
        <begin position="1"/>
        <end position="20"/>
    </location>
</feature>
<dbReference type="GO" id="GO:0003743">
    <property type="term" value="F:translation initiation factor activity"/>
    <property type="evidence" value="ECO:0007669"/>
    <property type="project" value="UniProtKB-UniRule"/>
</dbReference>
<dbReference type="Proteomes" id="UP000245728">
    <property type="component" value="Chromosome"/>
</dbReference>
<dbReference type="InterPro" id="IPR019814">
    <property type="entry name" value="Translation_initiation_fac_3_N"/>
</dbReference>
<dbReference type="InterPro" id="IPR036788">
    <property type="entry name" value="T_IF-3_C_sf"/>
</dbReference>
<evidence type="ECO:0000256" key="2">
    <source>
        <dbReference type="ARBA" id="ARBA00022540"/>
    </source>
</evidence>
<feature type="domain" description="Translation initiation factor 3 N-terminal" evidence="9">
    <location>
        <begin position="21"/>
        <end position="90"/>
    </location>
</feature>
<dbReference type="EMBL" id="CP029347">
    <property type="protein sequence ID" value="AWL11828.1"/>
    <property type="molecule type" value="Genomic_DNA"/>
</dbReference>